<dbReference type="InterPro" id="IPR003599">
    <property type="entry name" value="Ig_sub"/>
</dbReference>
<feature type="chain" id="PRO_5043736537" evidence="7">
    <location>
        <begin position="30"/>
        <end position="458"/>
    </location>
</feature>
<accession>A0A8C3N231</accession>
<name>A0A8C3N231_GEOPR</name>
<dbReference type="Pfam" id="PF07648">
    <property type="entry name" value="Kazal_2"/>
    <property type="match status" value="1"/>
</dbReference>
<keyword evidence="5" id="KW-0393">Immunoglobulin domain</keyword>
<reference evidence="8" key="2">
    <citation type="submission" date="2025-08" db="UniProtKB">
        <authorList>
            <consortium name="Ensembl"/>
        </authorList>
    </citation>
    <scope>IDENTIFICATION</scope>
</reference>
<dbReference type="InterPro" id="IPR011390">
    <property type="entry name" value="IGFBP_rP_mac25"/>
</dbReference>
<evidence type="ECO:0000256" key="7">
    <source>
        <dbReference type="SAM" id="SignalP"/>
    </source>
</evidence>
<dbReference type="SMART" id="SM00280">
    <property type="entry name" value="KAZAL"/>
    <property type="match status" value="1"/>
</dbReference>
<dbReference type="Pfam" id="PF00219">
    <property type="entry name" value="IGFBP"/>
    <property type="match status" value="1"/>
</dbReference>
<dbReference type="Ensembl" id="ENSCPVT00000015366.2">
    <property type="protein sequence ID" value="ENSCPVP00000014710.1"/>
    <property type="gene ID" value="ENSCPVG00000010772.2"/>
</dbReference>
<dbReference type="GO" id="GO:0009966">
    <property type="term" value="P:regulation of signal transduction"/>
    <property type="evidence" value="ECO:0007669"/>
    <property type="project" value="TreeGrafter"/>
</dbReference>
<evidence type="ECO:0000256" key="2">
    <source>
        <dbReference type="ARBA" id="ARBA00022525"/>
    </source>
</evidence>
<reference evidence="8" key="1">
    <citation type="submission" date="2020-02" db="EMBL/GenBank/DDBJ databases">
        <authorList>
            <person name="Enbody D E."/>
            <person name="Pettersson E M."/>
        </authorList>
    </citation>
    <scope>NUCLEOTIDE SEQUENCE [LARGE SCALE GENOMIC DNA]</scope>
</reference>
<dbReference type="Pfam" id="PF13927">
    <property type="entry name" value="Ig_3"/>
    <property type="match status" value="1"/>
</dbReference>
<dbReference type="InterPro" id="IPR036179">
    <property type="entry name" value="Ig-like_dom_sf"/>
</dbReference>
<dbReference type="GO" id="GO:0005615">
    <property type="term" value="C:extracellular space"/>
    <property type="evidence" value="ECO:0007669"/>
    <property type="project" value="TreeGrafter"/>
</dbReference>
<dbReference type="InterPro" id="IPR013783">
    <property type="entry name" value="Ig-like_fold"/>
</dbReference>
<protein>
    <submittedName>
        <fullName evidence="8">T cell leukemia homeobox 1</fullName>
    </submittedName>
</protein>
<sequence length="458" mass="50287">MSKAKPLSISCLVLSLLSLLWALLQLGQAFPSTSDYLQRGWQRLLEEGEGCTECQPEECPTPRGCLAGTVRDACDCCWECANLEGQICDLDNTNHFYGKCGEHLECRLDPGDLRHGEVPEPQCACLSHLALCGSDGKTYAQICRFLEAARAHPDANLTVAHEGPCESEPQITSPPYDTWNITGQDVIFGCEVFAYPMASIEWRKDGTEMLLPGDDPHISVQFRGGPQKYEVTGWLQIQGVRVTDEGTYRCFARNRLGEVVALASLTVFTPDQLNLTDFSLLKPRMTPEDYRERGRQRRSGRLSGSKQTASSCSCSRKPSKKPSTSPSKPTPSVSTTPLSSPFRISSLGLMTPPRSPVSPLSPLLVNKSGTHWWHLHLLLAGLSPGGHEASLVGHVATLFHPKEDWNPLILWPHASYVSSWQSPLQGTKRRKVIPKTLPSHGVAGAAMLSHLPPILLFS</sequence>
<keyword evidence="3 7" id="KW-0732">Signal</keyword>
<dbReference type="SUPFAM" id="SSF57184">
    <property type="entry name" value="Growth factor receptor domain"/>
    <property type="match status" value="1"/>
</dbReference>
<feature type="compositionally biased region" description="Low complexity" evidence="6">
    <location>
        <begin position="301"/>
        <end position="339"/>
    </location>
</feature>
<dbReference type="SUPFAM" id="SSF100895">
    <property type="entry name" value="Kazal-type serine protease inhibitors"/>
    <property type="match status" value="1"/>
</dbReference>
<dbReference type="SMART" id="SM00409">
    <property type="entry name" value="IG"/>
    <property type="match status" value="1"/>
</dbReference>
<evidence type="ECO:0000256" key="4">
    <source>
        <dbReference type="ARBA" id="ARBA00023157"/>
    </source>
</evidence>
<dbReference type="PROSITE" id="PS51323">
    <property type="entry name" value="IGFBP_N_2"/>
    <property type="match status" value="1"/>
</dbReference>
<evidence type="ECO:0000313" key="8">
    <source>
        <dbReference type="Ensembl" id="ENSCPVP00000014710.1"/>
    </source>
</evidence>
<evidence type="ECO:0000256" key="5">
    <source>
        <dbReference type="ARBA" id="ARBA00023319"/>
    </source>
</evidence>
<dbReference type="CDD" id="cd00104">
    <property type="entry name" value="KAZAL_FS"/>
    <property type="match status" value="1"/>
</dbReference>
<dbReference type="PANTHER" id="PTHR14186">
    <property type="entry name" value="INSULIN-LIKE GROWTH FACTOR BINDING PROTEIN-RELATED"/>
    <property type="match status" value="1"/>
</dbReference>
<dbReference type="Gene3D" id="4.10.40.20">
    <property type="match status" value="1"/>
</dbReference>
<reference evidence="8" key="3">
    <citation type="submission" date="2025-09" db="UniProtKB">
        <authorList>
            <consortium name="Ensembl"/>
        </authorList>
    </citation>
    <scope>IDENTIFICATION</scope>
</reference>
<dbReference type="Proteomes" id="UP000694382">
    <property type="component" value="Chromosome 6"/>
</dbReference>
<dbReference type="PROSITE" id="PS50835">
    <property type="entry name" value="IG_LIKE"/>
    <property type="match status" value="1"/>
</dbReference>
<evidence type="ECO:0000256" key="6">
    <source>
        <dbReference type="SAM" id="MobiDB-lite"/>
    </source>
</evidence>
<dbReference type="InterPro" id="IPR036058">
    <property type="entry name" value="Kazal_dom_sf"/>
</dbReference>
<dbReference type="InterPro" id="IPR007110">
    <property type="entry name" value="Ig-like_dom"/>
</dbReference>
<dbReference type="InterPro" id="IPR000867">
    <property type="entry name" value="IGFBP-like"/>
</dbReference>
<gene>
    <name evidence="8" type="primary">TLX1</name>
</gene>
<dbReference type="Gene3D" id="2.60.40.10">
    <property type="entry name" value="Immunoglobulins"/>
    <property type="match status" value="1"/>
</dbReference>
<dbReference type="Gene3D" id="3.30.60.30">
    <property type="match status" value="1"/>
</dbReference>
<keyword evidence="9" id="KW-1185">Reference proteome</keyword>
<dbReference type="SMART" id="SM00408">
    <property type="entry name" value="IGc2"/>
    <property type="match status" value="1"/>
</dbReference>
<keyword evidence="2" id="KW-0964">Secreted</keyword>
<feature type="signal peptide" evidence="7">
    <location>
        <begin position="1"/>
        <end position="29"/>
    </location>
</feature>
<evidence type="ECO:0000313" key="9">
    <source>
        <dbReference type="Proteomes" id="UP000694382"/>
    </source>
</evidence>
<comment type="subcellular location">
    <subcellularLocation>
        <location evidence="1">Secreted</location>
    </subcellularLocation>
</comment>
<proteinExistence type="predicted"/>
<evidence type="ECO:0000256" key="1">
    <source>
        <dbReference type="ARBA" id="ARBA00004613"/>
    </source>
</evidence>
<keyword evidence="4" id="KW-1015">Disulfide bond</keyword>
<dbReference type="InterPro" id="IPR002350">
    <property type="entry name" value="Kazal_dom"/>
</dbReference>
<dbReference type="AlphaFoldDB" id="A0A8C3N231"/>
<dbReference type="PANTHER" id="PTHR14186:SF21">
    <property type="entry name" value="KAZAL-TYPE SERINE PROTEASE INHIBITOR DOMAIN-CONTAINING PROTEIN 1"/>
    <property type="match status" value="1"/>
</dbReference>
<dbReference type="SUPFAM" id="SSF48726">
    <property type="entry name" value="Immunoglobulin"/>
    <property type="match status" value="1"/>
</dbReference>
<organism evidence="8 9">
    <name type="scientific">Geospiza parvula</name>
    <name type="common">Small tree-finch</name>
    <name type="synonym">Camarhynchus parvulus</name>
    <dbReference type="NCBI Taxonomy" id="87175"/>
    <lineage>
        <taxon>Eukaryota</taxon>
        <taxon>Metazoa</taxon>
        <taxon>Chordata</taxon>
        <taxon>Craniata</taxon>
        <taxon>Vertebrata</taxon>
        <taxon>Euteleostomi</taxon>
        <taxon>Archelosauria</taxon>
        <taxon>Archosauria</taxon>
        <taxon>Dinosauria</taxon>
        <taxon>Saurischia</taxon>
        <taxon>Theropoda</taxon>
        <taxon>Coelurosauria</taxon>
        <taxon>Aves</taxon>
        <taxon>Neognathae</taxon>
        <taxon>Neoaves</taxon>
        <taxon>Telluraves</taxon>
        <taxon>Australaves</taxon>
        <taxon>Passeriformes</taxon>
        <taxon>Thraupidae</taxon>
        <taxon>Camarhynchus</taxon>
    </lineage>
</organism>
<dbReference type="InterPro" id="IPR003598">
    <property type="entry name" value="Ig_sub2"/>
</dbReference>
<evidence type="ECO:0000256" key="3">
    <source>
        <dbReference type="ARBA" id="ARBA00022729"/>
    </source>
</evidence>
<dbReference type="FunFam" id="2.60.40.10:FF:000032">
    <property type="entry name" value="palladin isoform X1"/>
    <property type="match status" value="1"/>
</dbReference>
<dbReference type="GO" id="GO:0001558">
    <property type="term" value="P:regulation of cell growth"/>
    <property type="evidence" value="ECO:0007669"/>
    <property type="project" value="InterPro"/>
</dbReference>
<dbReference type="InterPro" id="IPR009030">
    <property type="entry name" value="Growth_fac_rcpt_cys_sf"/>
</dbReference>
<feature type="region of interest" description="Disordered" evidence="6">
    <location>
        <begin position="286"/>
        <end position="339"/>
    </location>
</feature>
<dbReference type="GO" id="GO:0005520">
    <property type="term" value="F:insulin-like growth factor binding"/>
    <property type="evidence" value="ECO:0007669"/>
    <property type="project" value="InterPro"/>
</dbReference>